<dbReference type="EMBL" id="JAWWNJ010000007">
    <property type="protein sequence ID" value="KAK7052774.1"/>
    <property type="molecule type" value="Genomic_DNA"/>
</dbReference>
<accession>A0AAW0DPA0</accession>
<dbReference type="Proteomes" id="UP001362999">
    <property type="component" value="Unassembled WGS sequence"/>
</dbReference>
<name>A0AAW0DPA0_9AGAR</name>
<dbReference type="InterPro" id="IPR051783">
    <property type="entry name" value="NAD(P)-dependent_oxidoreduct"/>
</dbReference>
<dbReference type="Gene3D" id="3.40.50.720">
    <property type="entry name" value="NAD(P)-binding Rossmann-like Domain"/>
    <property type="match status" value="2"/>
</dbReference>
<proteinExistence type="predicted"/>
<evidence type="ECO:0000313" key="2">
    <source>
        <dbReference type="Proteomes" id="UP001362999"/>
    </source>
</evidence>
<keyword evidence="2" id="KW-1185">Reference proteome</keyword>
<evidence type="ECO:0000313" key="1">
    <source>
        <dbReference type="EMBL" id="KAK7052774.1"/>
    </source>
</evidence>
<dbReference type="GO" id="GO:0005737">
    <property type="term" value="C:cytoplasm"/>
    <property type="evidence" value="ECO:0007669"/>
    <property type="project" value="TreeGrafter"/>
</dbReference>
<dbReference type="PANTHER" id="PTHR48079">
    <property type="entry name" value="PROTEIN YEEZ"/>
    <property type="match status" value="1"/>
</dbReference>
<dbReference type="SUPFAM" id="SSF51735">
    <property type="entry name" value="NAD(P)-binding Rossmann-fold domains"/>
    <property type="match status" value="1"/>
</dbReference>
<dbReference type="AlphaFoldDB" id="A0AAW0DPA0"/>
<dbReference type="GO" id="GO:0004029">
    <property type="term" value="F:aldehyde dehydrogenase (NAD+) activity"/>
    <property type="evidence" value="ECO:0007669"/>
    <property type="project" value="TreeGrafter"/>
</dbReference>
<comment type="caution">
    <text evidence="1">The sequence shown here is derived from an EMBL/GenBank/DDBJ whole genome shotgun (WGS) entry which is preliminary data.</text>
</comment>
<reference evidence="1 2" key="1">
    <citation type="journal article" date="2024" name="J Genomics">
        <title>Draft genome sequencing and assembly of Favolaschia claudopus CIRM-BRFM 2984 isolated from oak limbs.</title>
        <authorList>
            <person name="Navarro D."/>
            <person name="Drula E."/>
            <person name="Chaduli D."/>
            <person name="Cazenave R."/>
            <person name="Ahrendt S."/>
            <person name="Wang J."/>
            <person name="Lipzen A."/>
            <person name="Daum C."/>
            <person name="Barry K."/>
            <person name="Grigoriev I.V."/>
            <person name="Favel A."/>
            <person name="Rosso M.N."/>
            <person name="Martin F."/>
        </authorList>
    </citation>
    <scope>NUCLEOTIDE SEQUENCE [LARGE SCALE GENOMIC DNA]</scope>
    <source>
        <strain evidence="1 2">CIRM-BRFM 2984</strain>
    </source>
</reference>
<dbReference type="InterPro" id="IPR036291">
    <property type="entry name" value="NAD(P)-bd_dom_sf"/>
</dbReference>
<sequence>MIGRVRRTGIKSGPPRFKKHVAFFPQYSFPWSNGYLLCYIGGTILGKLLQHRNVSKFGITALVRDTEKGRKLESLGVKVVVGDNSRLELLRDIASQADIIFSASSNVPAAKATLDGAKKHFESTGQPTIYIHTLHRNVDLELLQADNEGYIKSYIIVPTTVYGVPTGPVVEAGAQRWQSSILSYLIPPSLARGQAGMVGQGKNVWDNVEVNELADLYLLIFDAICNEKDAGHGHAGLYFAENGTHELFHVYSTIGSVLFEHGKTTSATPTPFTEEEIQKFLGPLAALIGSNARCTANRARKLGWKPVKGTNDFLQSVREVAPKLLAGLR</sequence>
<organism evidence="1 2">
    <name type="scientific">Favolaschia claudopus</name>
    <dbReference type="NCBI Taxonomy" id="2862362"/>
    <lineage>
        <taxon>Eukaryota</taxon>
        <taxon>Fungi</taxon>
        <taxon>Dikarya</taxon>
        <taxon>Basidiomycota</taxon>
        <taxon>Agaricomycotina</taxon>
        <taxon>Agaricomycetes</taxon>
        <taxon>Agaricomycetidae</taxon>
        <taxon>Agaricales</taxon>
        <taxon>Marasmiineae</taxon>
        <taxon>Mycenaceae</taxon>
        <taxon>Favolaschia</taxon>
    </lineage>
</organism>
<gene>
    <name evidence="1" type="ORF">R3P38DRAFT_3596147</name>
</gene>
<protein>
    <submittedName>
        <fullName evidence="1">NmrA domain-containing protein</fullName>
    </submittedName>
</protein>
<dbReference type="PANTHER" id="PTHR48079:SF6">
    <property type="entry name" value="NAD(P)-BINDING DOMAIN-CONTAINING PROTEIN-RELATED"/>
    <property type="match status" value="1"/>
</dbReference>